<protein>
    <submittedName>
        <fullName evidence="1">Uncharacterized protein</fullName>
    </submittedName>
</protein>
<sequence>MKKLILITMIIPFSSLSIFAASKSEIEKLGKYECEIFEIENSIGINNPFSRSDRPNRFCHMKN</sequence>
<accession>A0A382T6V8</accession>
<dbReference type="AlphaFoldDB" id="A0A382T6V8"/>
<organism evidence="1">
    <name type="scientific">marine metagenome</name>
    <dbReference type="NCBI Taxonomy" id="408172"/>
    <lineage>
        <taxon>unclassified sequences</taxon>
        <taxon>metagenomes</taxon>
        <taxon>ecological metagenomes</taxon>
    </lineage>
</organism>
<proteinExistence type="predicted"/>
<dbReference type="EMBL" id="UINC01133971">
    <property type="protein sequence ID" value="SVD17217.1"/>
    <property type="molecule type" value="Genomic_DNA"/>
</dbReference>
<gene>
    <name evidence="1" type="ORF">METZ01_LOCUS370071</name>
</gene>
<evidence type="ECO:0000313" key="1">
    <source>
        <dbReference type="EMBL" id="SVD17217.1"/>
    </source>
</evidence>
<reference evidence="1" key="1">
    <citation type="submission" date="2018-05" db="EMBL/GenBank/DDBJ databases">
        <authorList>
            <person name="Lanie J.A."/>
            <person name="Ng W.-L."/>
            <person name="Kazmierczak K.M."/>
            <person name="Andrzejewski T.M."/>
            <person name="Davidsen T.M."/>
            <person name="Wayne K.J."/>
            <person name="Tettelin H."/>
            <person name="Glass J.I."/>
            <person name="Rusch D."/>
            <person name="Podicherti R."/>
            <person name="Tsui H.-C.T."/>
            <person name="Winkler M.E."/>
        </authorList>
    </citation>
    <scope>NUCLEOTIDE SEQUENCE</scope>
</reference>
<name>A0A382T6V8_9ZZZZ</name>